<dbReference type="PANTHER" id="PTHR43820">
    <property type="entry name" value="HIGH-AFFINITY BRANCHED-CHAIN AMINO ACID TRANSPORT ATP-BINDING PROTEIN LIVF"/>
    <property type="match status" value="1"/>
</dbReference>
<sequence>MLKVADVDVAYGHAKALYNIFLELEAGKTLFVVGRNGAGKTTLLKSIVGLIRPLKGSIYFDNEDITGFLPNKLYHRGIRYVNQDKKVFGSLTVQENIEIAAFSSSEPLSQALNKVLEIYPKMEEFLQLKAGQLSGGQRQVLLIGQALVGDPRLVLIDEPTQGLAAVVINDIAKILSRLKGKQSTIIVEQNLPLVSRLADQVVILKEGKVSRILDDVSEIRNLVLLEKSL</sequence>
<dbReference type="PROSITE" id="PS00211">
    <property type="entry name" value="ABC_TRANSPORTER_1"/>
    <property type="match status" value="1"/>
</dbReference>
<dbReference type="InterPro" id="IPR027417">
    <property type="entry name" value="P-loop_NTPase"/>
</dbReference>
<dbReference type="InterPro" id="IPR052156">
    <property type="entry name" value="BCAA_Transport_ATP-bd_LivF"/>
</dbReference>
<accession>A0A1V5SXV5</accession>
<dbReference type="InterPro" id="IPR003593">
    <property type="entry name" value="AAA+_ATPase"/>
</dbReference>
<dbReference type="Gene3D" id="3.40.50.300">
    <property type="entry name" value="P-loop containing nucleotide triphosphate hydrolases"/>
    <property type="match status" value="1"/>
</dbReference>
<dbReference type="Pfam" id="PF00005">
    <property type="entry name" value="ABC_tran"/>
    <property type="match status" value="1"/>
</dbReference>
<name>A0A1V5SXV5_9BACT</name>
<dbReference type="GO" id="GO:0005524">
    <property type="term" value="F:ATP binding"/>
    <property type="evidence" value="ECO:0007669"/>
    <property type="project" value="UniProtKB-KW"/>
</dbReference>
<keyword evidence="4 7" id="KW-0067">ATP-binding</keyword>
<reference evidence="7" key="1">
    <citation type="submission" date="2017-02" db="EMBL/GenBank/DDBJ databases">
        <title>Delving into the versatile metabolic prowess of the omnipresent phylum Bacteroidetes.</title>
        <authorList>
            <person name="Nobu M.K."/>
            <person name="Mei R."/>
            <person name="Narihiro T."/>
            <person name="Kuroda K."/>
            <person name="Liu W.-T."/>
        </authorList>
    </citation>
    <scope>NUCLEOTIDE SEQUENCE</scope>
    <source>
        <strain evidence="7">ADurb.Bin276</strain>
    </source>
</reference>
<dbReference type="SUPFAM" id="SSF52540">
    <property type="entry name" value="P-loop containing nucleoside triphosphate hydrolases"/>
    <property type="match status" value="1"/>
</dbReference>
<keyword evidence="5" id="KW-0029">Amino-acid transport</keyword>
<keyword evidence="3" id="KW-0547">Nucleotide-binding</keyword>
<dbReference type="InterPro" id="IPR017871">
    <property type="entry name" value="ABC_transporter-like_CS"/>
</dbReference>
<comment type="caution">
    <text evidence="7">The sequence shown here is derived from an EMBL/GenBank/DDBJ whole genome shotgun (WGS) entry which is preliminary data.</text>
</comment>
<dbReference type="PANTHER" id="PTHR43820:SF4">
    <property type="entry name" value="HIGH-AFFINITY BRANCHED-CHAIN AMINO ACID TRANSPORT ATP-BINDING PROTEIN LIVF"/>
    <property type="match status" value="1"/>
</dbReference>
<dbReference type="AlphaFoldDB" id="A0A1V5SXV5"/>
<dbReference type="SMART" id="SM00382">
    <property type="entry name" value="AAA"/>
    <property type="match status" value="1"/>
</dbReference>
<evidence type="ECO:0000256" key="5">
    <source>
        <dbReference type="ARBA" id="ARBA00022970"/>
    </source>
</evidence>
<feature type="domain" description="ABC transporter" evidence="6">
    <location>
        <begin position="2"/>
        <end position="225"/>
    </location>
</feature>
<dbReference type="Proteomes" id="UP000485569">
    <property type="component" value="Unassembled WGS sequence"/>
</dbReference>
<evidence type="ECO:0000259" key="6">
    <source>
        <dbReference type="PROSITE" id="PS50893"/>
    </source>
</evidence>
<dbReference type="EMBL" id="MWBQ01000060">
    <property type="protein sequence ID" value="OQA59031.1"/>
    <property type="molecule type" value="Genomic_DNA"/>
</dbReference>
<evidence type="ECO:0000256" key="2">
    <source>
        <dbReference type="ARBA" id="ARBA00022448"/>
    </source>
</evidence>
<evidence type="ECO:0000256" key="4">
    <source>
        <dbReference type="ARBA" id="ARBA00022840"/>
    </source>
</evidence>
<keyword evidence="2" id="KW-0813">Transport</keyword>
<protein>
    <submittedName>
        <fullName evidence="7">High-affinity branched-chain amino acid transport ATP-binding protein LivF</fullName>
    </submittedName>
</protein>
<evidence type="ECO:0000256" key="3">
    <source>
        <dbReference type="ARBA" id="ARBA00022741"/>
    </source>
</evidence>
<gene>
    <name evidence="7" type="primary">livF_3</name>
    <name evidence="7" type="ORF">BWY41_00914</name>
</gene>
<evidence type="ECO:0000313" key="7">
    <source>
        <dbReference type="EMBL" id="OQA59031.1"/>
    </source>
</evidence>
<dbReference type="GO" id="GO:0016887">
    <property type="term" value="F:ATP hydrolysis activity"/>
    <property type="evidence" value="ECO:0007669"/>
    <property type="project" value="InterPro"/>
</dbReference>
<dbReference type="GO" id="GO:0015807">
    <property type="term" value="P:L-amino acid transport"/>
    <property type="evidence" value="ECO:0007669"/>
    <property type="project" value="TreeGrafter"/>
</dbReference>
<proteinExistence type="inferred from homology"/>
<dbReference type="InterPro" id="IPR003439">
    <property type="entry name" value="ABC_transporter-like_ATP-bd"/>
</dbReference>
<dbReference type="GO" id="GO:0015658">
    <property type="term" value="F:branched-chain amino acid transmembrane transporter activity"/>
    <property type="evidence" value="ECO:0007669"/>
    <property type="project" value="TreeGrafter"/>
</dbReference>
<comment type="similarity">
    <text evidence="1">Belongs to the ABC transporter superfamily.</text>
</comment>
<evidence type="ECO:0000256" key="1">
    <source>
        <dbReference type="ARBA" id="ARBA00005417"/>
    </source>
</evidence>
<organism evidence="7">
    <name type="scientific">Candidatus Atribacter allofermentans</name>
    <dbReference type="NCBI Taxonomy" id="1852833"/>
    <lineage>
        <taxon>Bacteria</taxon>
        <taxon>Pseudomonadati</taxon>
        <taxon>Atribacterota</taxon>
        <taxon>Atribacteria</taxon>
        <taxon>Atribacterales</taxon>
        <taxon>Atribacteraceae</taxon>
        <taxon>Atribacter</taxon>
    </lineage>
</organism>
<dbReference type="PROSITE" id="PS50893">
    <property type="entry name" value="ABC_TRANSPORTER_2"/>
    <property type="match status" value="1"/>
</dbReference>